<reference evidence="5" key="1">
    <citation type="journal article" date="2012" name="Proc. Natl. Acad. Sci. U.S.A.">
        <title>Antigenic diversity is generated by distinct evolutionary mechanisms in African trypanosome species.</title>
        <authorList>
            <person name="Jackson A.P."/>
            <person name="Berry A."/>
            <person name="Aslett M."/>
            <person name="Allison H.C."/>
            <person name="Burton P."/>
            <person name="Vavrova-Anderson J."/>
            <person name="Brown R."/>
            <person name="Browne H."/>
            <person name="Corton N."/>
            <person name="Hauser H."/>
            <person name="Gamble J."/>
            <person name="Gilderthorp R."/>
            <person name="Marcello L."/>
            <person name="McQuillan J."/>
            <person name="Otto T.D."/>
            <person name="Quail M.A."/>
            <person name="Sanders M.J."/>
            <person name="van Tonder A."/>
            <person name="Ginger M.L."/>
            <person name="Field M.C."/>
            <person name="Barry J.D."/>
            <person name="Hertz-Fowler C."/>
            <person name="Berriman M."/>
        </authorList>
    </citation>
    <scope>NUCLEOTIDE SEQUENCE</scope>
    <source>
        <strain evidence="5">Y486</strain>
    </source>
</reference>
<evidence type="ECO:0000256" key="2">
    <source>
        <dbReference type="SAM" id="Coils"/>
    </source>
</evidence>
<accession>G0U9W2</accession>
<feature type="compositionally biased region" description="Basic and acidic residues" evidence="3">
    <location>
        <begin position="10"/>
        <end position="19"/>
    </location>
</feature>
<sequence length="733" mass="83890">MPGKQVALPVDKRPGDPRRSCVRQSRGGGGMSSRQPLPLVSVDPKSKIVVPAKLPPLQQDVVAPLAVWPSNAKRAAVAGSKAPLAVQLEAFIRREYGMRSRESRSSSRCDTLHIAREAFSVVMDHFAEYKEVFSFIRDEYEAVFDELYEEVRQLRSQHHDYSNERSLHSMEMLKLREGFRSVISNQYAQLQATQSLVHSLRDKILACEDANLELRKALARKEEENKDAEETAKMLTKNIIEDSARSAKLLATHKEDLREISRLNTYVNTLKEKVDETEKRYDALLRQFLASDRSEECAAWAKSTRDAKVETPVQIAEPEEITEAKDVTDPTIVELTKRVDELLYANCQLRHQLEETQPQAEVGSVSEHCSLPSEGVPPSSGSRRALSKTGGGDGDKEPCKNCLQLVQDCTSSSLIKLWLQEEYITEMELDKFDTILPPGKNDDHPFGFLRACKPIRNRHMKCEQVAEILNKFWDARQFNRQTQLKRFFLEWLQNEAGSEAAGQDLGMNILHTCERNPDDPYCRSMMLVLNSFLPEDVVMVFRESIGQMEKKCVDELSDSMGFVQVPQFWDLVRNNMPEKTYEHMLHIRFYLSRHVDVNGKLSVRKLFDKNSYFIRMLKKQFLCEVERFTLQVIEAIRTVSEDEENVRLCDVREALSSQDRGIPKGSLCRLVAEATELTAMDVATAEPTMTVKLQPLLRRFRSAVLLRRVTPPHHSENLSSSDIFQRMIECRNF</sequence>
<dbReference type="PANTHER" id="PTHR16306:SF0">
    <property type="entry name" value="TRANSLIN-ASSOCIATED FACTOR X-INTERACTING PROTEIN 1"/>
    <property type="match status" value="1"/>
</dbReference>
<feature type="coiled-coil region" evidence="2">
    <location>
        <begin position="204"/>
        <end position="287"/>
    </location>
</feature>
<dbReference type="InterPro" id="IPR032755">
    <property type="entry name" value="TSNAXIP1_N"/>
</dbReference>
<feature type="region of interest" description="Disordered" evidence="3">
    <location>
        <begin position="358"/>
        <end position="396"/>
    </location>
</feature>
<feature type="domain" description="Translin-associated factor X-interacting protein 1 N-terminal" evidence="4">
    <location>
        <begin position="89"/>
        <end position="196"/>
    </location>
</feature>
<evidence type="ECO:0000256" key="1">
    <source>
        <dbReference type="ARBA" id="ARBA00023054"/>
    </source>
</evidence>
<protein>
    <recommendedName>
        <fullName evidence="4">Translin-associated factor X-interacting protein 1 N-terminal domain-containing protein</fullName>
    </recommendedName>
</protein>
<organism evidence="5">
    <name type="scientific">Trypanosoma vivax (strain Y486)</name>
    <dbReference type="NCBI Taxonomy" id="1055687"/>
    <lineage>
        <taxon>Eukaryota</taxon>
        <taxon>Discoba</taxon>
        <taxon>Euglenozoa</taxon>
        <taxon>Kinetoplastea</taxon>
        <taxon>Metakinetoplastina</taxon>
        <taxon>Trypanosomatida</taxon>
        <taxon>Trypanosomatidae</taxon>
        <taxon>Trypanosoma</taxon>
        <taxon>Duttonella</taxon>
    </lineage>
</organism>
<feature type="coiled-coil region" evidence="2">
    <location>
        <begin position="137"/>
        <end position="164"/>
    </location>
</feature>
<keyword evidence="1 2" id="KW-0175">Coiled coil</keyword>
<proteinExistence type="predicted"/>
<evidence type="ECO:0000256" key="3">
    <source>
        <dbReference type="SAM" id="MobiDB-lite"/>
    </source>
</evidence>
<evidence type="ECO:0000313" key="5">
    <source>
        <dbReference type="EMBL" id="CCC52593.1"/>
    </source>
</evidence>
<name>G0U9W2_TRYVY</name>
<dbReference type="AlphaFoldDB" id="G0U9W2"/>
<dbReference type="GO" id="GO:0005737">
    <property type="term" value="C:cytoplasm"/>
    <property type="evidence" value="ECO:0007669"/>
    <property type="project" value="TreeGrafter"/>
</dbReference>
<dbReference type="PANTHER" id="PTHR16306">
    <property type="entry name" value="TRANSLIN-ASSOCIATED FACTOR X-INTERACTING PROTEIN 1"/>
    <property type="match status" value="1"/>
</dbReference>
<evidence type="ECO:0000259" key="4">
    <source>
        <dbReference type="Pfam" id="PF15739"/>
    </source>
</evidence>
<feature type="region of interest" description="Disordered" evidence="3">
    <location>
        <begin position="1"/>
        <end position="37"/>
    </location>
</feature>
<dbReference type="Pfam" id="PF15739">
    <property type="entry name" value="TSNAXIP1_N"/>
    <property type="match status" value="1"/>
</dbReference>
<dbReference type="OMA" id="FVNHFSE"/>
<gene>
    <name evidence="5" type="ORF">TVY486_1100780</name>
</gene>
<dbReference type="EMBL" id="HE573027">
    <property type="protein sequence ID" value="CCC52593.1"/>
    <property type="molecule type" value="Genomic_DNA"/>
</dbReference>
<dbReference type="VEuPathDB" id="TriTrypDB:TvY486_1100780"/>